<reference evidence="2" key="1">
    <citation type="submission" date="2021-04" db="EMBL/GenBank/DDBJ databases">
        <title>Genome based classification of Actinospica acidithermotolerans sp. nov., an actinobacterium isolated from an Indonesian hot spring.</title>
        <authorList>
            <person name="Kusuma A.B."/>
            <person name="Putra K.E."/>
            <person name="Nafisah S."/>
            <person name="Loh J."/>
            <person name="Nouioui I."/>
            <person name="Goodfellow M."/>
        </authorList>
    </citation>
    <scope>NUCLEOTIDE SEQUENCE</scope>
    <source>
        <strain evidence="2">MGRD01-02</strain>
    </source>
</reference>
<dbReference type="AlphaFoldDB" id="A0A941EK37"/>
<feature type="transmembrane region" description="Helical" evidence="1">
    <location>
        <begin position="12"/>
        <end position="36"/>
    </location>
</feature>
<evidence type="ECO:0000256" key="1">
    <source>
        <dbReference type="SAM" id="Phobius"/>
    </source>
</evidence>
<name>A0A941EK37_9ACTN</name>
<feature type="transmembrane region" description="Helical" evidence="1">
    <location>
        <begin position="76"/>
        <end position="92"/>
    </location>
</feature>
<dbReference type="RefSeq" id="WP_212520206.1">
    <property type="nucleotide sequence ID" value="NZ_JAGSOH010000074.1"/>
</dbReference>
<keyword evidence="1" id="KW-0812">Transmembrane</keyword>
<dbReference type="EMBL" id="JAGSOH010000074">
    <property type="protein sequence ID" value="MBR7829069.1"/>
    <property type="molecule type" value="Genomic_DNA"/>
</dbReference>
<dbReference type="Proteomes" id="UP000676325">
    <property type="component" value="Unassembled WGS sequence"/>
</dbReference>
<evidence type="ECO:0000313" key="3">
    <source>
        <dbReference type="Proteomes" id="UP000676325"/>
    </source>
</evidence>
<proteinExistence type="predicted"/>
<protein>
    <submittedName>
        <fullName evidence="2">Uncharacterized protein</fullName>
    </submittedName>
</protein>
<evidence type="ECO:0000313" key="2">
    <source>
        <dbReference type="EMBL" id="MBR7829069.1"/>
    </source>
</evidence>
<feature type="transmembrane region" description="Helical" evidence="1">
    <location>
        <begin position="104"/>
        <end position="123"/>
    </location>
</feature>
<keyword evidence="1" id="KW-1133">Transmembrane helix</keyword>
<accession>A0A941EK37</accession>
<comment type="caution">
    <text evidence="2">The sequence shown here is derived from an EMBL/GenBank/DDBJ whole genome shotgun (WGS) entry which is preliminary data.</text>
</comment>
<gene>
    <name evidence="2" type="ORF">KDK95_22370</name>
</gene>
<keyword evidence="3" id="KW-1185">Reference proteome</keyword>
<keyword evidence="1" id="KW-0472">Membrane</keyword>
<sequence>MDFDLGPSRILPRWVVVFFLGGAVVLIPWIVLMFTVPDAVDVTRRWELVWGGFDCFLVLGFARTAFNLIRRSPRGAVTAAMTGTMLLIDAWFDVLTTHRGGQLISILMAAFAEIPCALICFYVSRRITDLFEQTKEYLVAAGFTVQAGRVVPPAGFPGAAVPAEPPAAPVAAAEAAGLGNASGPEPAVAADPGPVLRQISERGLGAPVGQQGLLAEQL</sequence>
<organism evidence="2 3">
    <name type="scientific">Actinospica acidithermotolerans</name>
    <dbReference type="NCBI Taxonomy" id="2828514"/>
    <lineage>
        <taxon>Bacteria</taxon>
        <taxon>Bacillati</taxon>
        <taxon>Actinomycetota</taxon>
        <taxon>Actinomycetes</taxon>
        <taxon>Catenulisporales</taxon>
        <taxon>Actinospicaceae</taxon>
        <taxon>Actinospica</taxon>
    </lineage>
</organism>